<dbReference type="OrthoDB" id="653003at2"/>
<organism evidence="2 3">
    <name type="scientific">Mariprofundus ferrinatatus</name>
    <dbReference type="NCBI Taxonomy" id="1921087"/>
    <lineage>
        <taxon>Bacteria</taxon>
        <taxon>Pseudomonadati</taxon>
        <taxon>Pseudomonadota</taxon>
        <taxon>Candidatius Mariprofundia</taxon>
        <taxon>Mariprofundales</taxon>
        <taxon>Mariprofundaceae</taxon>
        <taxon>Mariprofundus</taxon>
    </lineage>
</organism>
<keyword evidence="1" id="KW-0812">Transmembrane</keyword>
<reference evidence="2 3" key="1">
    <citation type="submission" date="2016-12" db="EMBL/GenBank/DDBJ databases">
        <title>Isolation and genomic insights into novel planktonic Zetaproteobacteria from stratified waters of the Chesapeake Bay.</title>
        <authorList>
            <person name="McAllister S.M."/>
            <person name="Kato S."/>
            <person name="Chan C.S."/>
            <person name="Chiu B.K."/>
            <person name="Field E.K."/>
        </authorList>
    </citation>
    <scope>NUCLEOTIDE SEQUENCE [LARGE SCALE GENOMIC DNA]</scope>
    <source>
        <strain evidence="2 3">CP-8</strain>
    </source>
</reference>
<dbReference type="AlphaFoldDB" id="A0A2K8LBJ1"/>
<keyword evidence="3" id="KW-1185">Reference proteome</keyword>
<keyword evidence="1" id="KW-0472">Membrane</keyword>
<proteinExistence type="predicted"/>
<keyword evidence="1" id="KW-1133">Transmembrane helix</keyword>
<evidence type="ECO:0000313" key="2">
    <source>
        <dbReference type="EMBL" id="ATX82294.1"/>
    </source>
</evidence>
<sequence length="209" mass="24369">MHIFSTEARLAEHYSREDGRYLIEVHLREAKRLFNSLDPAPFIEKDLDADAENYILDTAKDFPLATPLKLVIYLPEDEYAGQDAASIPEAIENYFGYRAHQADMNLRFIFLQGRTSLMIGLLFLFGCLFLRELLSTALDAGLLHDIVEEGLMICGWVAMWRPIQIYLYDWWPIRRLHNIYEKIRAMPIEIRKQPNNLVLPIISSPRESR</sequence>
<feature type="transmembrane region" description="Helical" evidence="1">
    <location>
        <begin position="117"/>
        <end position="138"/>
    </location>
</feature>
<evidence type="ECO:0000256" key="1">
    <source>
        <dbReference type="SAM" id="Phobius"/>
    </source>
</evidence>
<name>A0A2K8LBJ1_9PROT</name>
<dbReference type="RefSeq" id="WP_100265664.1">
    <property type="nucleotide sequence ID" value="NZ_CP018800.1"/>
</dbReference>
<dbReference type="Proteomes" id="UP000231637">
    <property type="component" value="Chromosome"/>
</dbReference>
<accession>A0A2K8LBJ1</accession>
<dbReference type="KEGG" id="mfn:Ga0123462_1431"/>
<dbReference type="EMBL" id="CP018800">
    <property type="protein sequence ID" value="ATX82294.1"/>
    <property type="molecule type" value="Genomic_DNA"/>
</dbReference>
<gene>
    <name evidence="2" type="ORF">Ga0123462_1431</name>
</gene>
<evidence type="ECO:0000313" key="3">
    <source>
        <dbReference type="Proteomes" id="UP000231637"/>
    </source>
</evidence>
<protein>
    <submittedName>
        <fullName evidence="2">Uncharacterized protein</fullName>
    </submittedName>
</protein>